<dbReference type="PANTHER" id="PTHR30506:SF3">
    <property type="entry name" value="UPF0126 INNER MEMBRANE PROTEIN YADS-RELATED"/>
    <property type="match status" value="1"/>
</dbReference>
<comment type="caution">
    <text evidence="9">The sequence shown here is derived from an EMBL/GenBank/DDBJ whole genome shotgun (WGS) entry which is preliminary data.</text>
</comment>
<dbReference type="InterPro" id="IPR005115">
    <property type="entry name" value="Gly_transporter"/>
</dbReference>
<feature type="transmembrane region" description="Helical" evidence="7">
    <location>
        <begin position="152"/>
        <end position="171"/>
    </location>
</feature>
<comment type="similarity">
    <text evidence="2">Belongs to the UPF0126 family.</text>
</comment>
<evidence type="ECO:0000256" key="5">
    <source>
        <dbReference type="ARBA" id="ARBA00022989"/>
    </source>
</evidence>
<feature type="transmembrane region" description="Helical" evidence="7">
    <location>
        <begin position="6"/>
        <end position="26"/>
    </location>
</feature>
<dbReference type="Pfam" id="PF03458">
    <property type="entry name" value="Gly_transporter"/>
    <property type="match status" value="2"/>
</dbReference>
<dbReference type="GO" id="GO:0005886">
    <property type="term" value="C:plasma membrane"/>
    <property type="evidence" value="ECO:0007669"/>
    <property type="project" value="UniProtKB-SubCell"/>
</dbReference>
<protein>
    <submittedName>
        <fullName evidence="9">Trimeric intracellular cation channel family protein</fullName>
    </submittedName>
</protein>
<proteinExistence type="inferred from homology"/>
<feature type="transmembrane region" description="Helical" evidence="7">
    <location>
        <begin position="89"/>
        <end position="108"/>
    </location>
</feature>
<dbReference type="Proteomes" id="UP000460221">
    <property type="component" value="Unassembled WGS sequence"/>
</dbReference>
<evidence type="ECO:0000256" key="6">
    <source>
        <dbReference type="ARBA" id="ARBA00023136"/>
    </source>
</evidence>
<feature type="domain" description="Glycine transporter" evidence="8">
    <location>
        <begin position="9"/>
        <end position="83"/>
    </location>
</feature>
<feature type="domain" description="Glycine transporter" evidence="8">
    <location>
        <begin position="95"/>
        <end position="169"/>
    </location>
</feature>
<keyword evidence="3" id="KW-1003">Cell membrane</keyword>
<evidence type="ECO:0000313" key="10">
    <source>
        <dbReference type="Proteomes" id="UP000460221"/>
    </source>
</evidence>
<evidence type="ECO:0000259" key="8">
    <source>
        <dbReference type="Pfam" id="PF03458"/>
    </source>
</evidence>
<name>A0A7K1FI66_9ACTN</name>
<evidence type="ECO:0000256" key="3">
    <source>
        <dbReference type="ARBA" id="ARBA00022475"/>
    </source>
</evidence>
<keyword evidence="10" id="KW-1185">Reference proteome</keyword>
<dbReference type="EMBL" id="WLYK01000001">
    <property type="protein sequence ID" value="MTD13788.1"/>
    <property type="molecule type" value="Genomic_DNA"/>
</dbReference>
<keyword evidence="5 7" id="KW-1133">Transmembrane helix</keyword>
<reference evidence="9 10" key="1">
    <citation type="submission" date="2019-11" db="EMBL/GenBank/DDBJ databases">
        <authorList>
            <person name="Jiang L.-Q."/>
        </authorList>
    </citation>
    <scope>NUCLEOTIDE SEQUENCE [LARGE SCALE GENOMIC DNA]</scope>
    <source>
        <strain evidence="9 10">YIM 132087</strain>
    </source>
</reference>
<sequence>MVSTVLLDVVNFVGLAAFALSGALMAVRRQFDVIGMAVLATITTFGGGVIRDVLIGDTPPEALRNVWWLVVPLAATAVAFFFHPQITRLRRAVVVFDAIGLGVFAVNGSAKAMQWGLSPLAAVMLGVVTGIGGGILRDVLGGETPAVLRRDSQLYAIPAILGCTITVTLLALDVHLLAATLPAAAFITGVRLLAVWRRWTGPVPRALHG</sequence>
<keyword evidence="6 7" id="KW-0472">Membrane</keyword>
<feature type="transmembrane region" description="Helical" evidence="7">
    <location>
        <begin position="120"/>
        <end position="140"/>
    </location>
</feature>
<evidence type="ECO:0000256" key="7">
    <source>
        <dbReference type="SAM" id="Phobius"/>
    </source>
</evidence>
<keyword evidence="4 7" id="KW-0812">Transmembrane</keyword>
<evidence type="ECO:0000256" key="2">
    <source>
        <dbReference type="ARBA" id="ARBA00008193"/>
    </source>
</evidence>
<comment type="subcellular location">
    <subcellularLocation>
        <location evidence="1">Cell membrane</location>
        <topology evidence="1">Multi-pass membrane protein</topology>
    </subcellularLocation>
</comment>
<accession>A0A7K1FI66</accession>
<gene>
    <name evidence="9" type="ORF">GIS00_07505</name>
</gene>
<evidence type="ECO:0000313" key="9">
    <source>
        <dbReference type="EMBL" id="MTD13788.1"/>
    </source>
</evidence>
<dbReference type="RefSeq" id="WP_154767561.1">
    <property type="nucleotide sequence ID" value="NZ_WLYK01000001.1"/>
</dbReference>
<evidence type="ECO:0000256" key="4">
    <source>
        <dbReference type="ARBA" id="ARBA00022692"/>
    </source>
</evidence>
<dbReference type="PANTHER" id="PTHR30506">
    <property type="entry name" value="INNER MEMBRANE PROTEIN"/>
    <property type="match status" value="1"/>
</dbReference>
<dbReference type="AlphaFoldDB" id="A0A7K1FI66"/>
<evidence type="ECO:0000256" key="1">
    <source>
        <dbReference type="ARBA" id="ARBA00004651"/>
    </source>
</evidence>
<organism evidence="9 10">
    <name type="scientific">Nakamurella alba</name>
    <dbReference type="NCBI Taxonomy" id="2665158"/>
    <lineage>
        <taxon>Bacteria</taxon>
        <taxon>Bacillati</taxon>
        <taxon>Actinomycetota</taxon>
        <taxon>Actinomycetes</taxon>
        <taxon>Nakamurellales</taxon>
        <taxon>Nakamurellaceae</taxon>
        <taxon>Nakamurella</taxon>
    </lineage>
</organism>
<feature type="transmembrane region" description="Helical" evidence="7">
    <location>
        <begin position="177"/>
        <end position="196"/>
    </location>
</feature>
<feature type="transmembrane region" description="Helical" evidence="7">
    <location>
        <begin position="33"/>
        <end position="54"/>
    </location>
</feature>
<feature type="transmembrane region" description="Helical" evidence="7">
    <location>
        <begin position="66"/>
        <end position="82"/>
    </location>
</feature>